<dbReference type="GO" id="GO:0006508">
    <property type="term" value="P:proteolysis"/>
    <property type="evidence" value="ECO:0007669"/>
    <property type="project" value="UniProtKB-KW"/>
</dbReference>
<dbReference type="PANTHER" id="PTHR43592:SF15">
    <property type="entry name" value="CAAX AMINO TERMINAL PROTEASE FAMILY PROTEIN"/>
    <property type="match status" value="1"/>
</dbReference>
<keyword evidence="3" id="KW-0482">Metalloprotease</keyword>
<dbReference type="Proteomes" id="UP000253383">
    <property type="component" value="Unassembled WGS sequence"/>
</dbReference>
<feature type="transmembrane region" description="Helical" evidence="1">
    <location>
        <begin position="206"/>
        <end position="225"/>
    </location>
</feature>
<dbReference type="OrthoDB" id="1523022at2"/>
<dbReference type="EMBL" id="QOWE01000007">
    <property type="protein sequence ID" value="RCR69771.1"/>
    <property type="molecule type" value="Genomic_DNA"/>
</dbReference>
<dbReference type="RefSeq" id="WP_114405965.1">
    <property type="nucleotide sequence ID" value="NZ_QOWE01000007.1"/>
</dbReference>
<dbReference type="GO" id="GO:0080120">
    <property type="term" value="P:CAAX-box protein maturation"/>
    <property type="evidence" value="ECO:0007669"/>
    <property type="project" value="UniProtKB-ARBA"/>
</dbReference>
<dbReference type="AlphaFoldDB" id="A0A368JUA9"/>
<evidence type="ECO:0000259" key="2">
    <source>
        <dbReference type="Pfam" id="PF02517"/>
    </source>
</evidence>
<keyword evidence="3" id="KW-0378">Hydrolase</keyword>
<feature type="transmembrane region" description="Helical" evidence="1">
    <location>
        <begin position="255"/>
        <end position="273"/>
    </location>
</feature>
<feature type="domain" description="CAAX prenyl protease 2/Lysostaphin resistance protein A-like" evidence="2">
    <location>
        <begin position="175"/>
        <end position="263"/>
    </location>
</feature>
<evidence type="ECO:0000313" key="4">
    <source>
        <dbReference type="Proteomes" id="UP000253383"/>
    </source>
</evidence>
<dbReference type="Pfam" id="PF02517">
    <property type="entry name" value="Rce1-like"/>
    <property type="match status" value="1"/>
</dbReference>
<keyword evidence="1" id="KW-1133">Transmembrane helix</keyword>
<feature type="transmembrane region" description="Helical" evidence="1">
    <location>
        <begin position="71"/>
        <end position="94"/>
    </location>
</feature>
<keyword evidence="3" id="KW-0645">Protease</keyword>
<feature type="transmembrane region" description="Helical" evidence="1">
    <location>
        <begin position="20"/>
        <end position="46"/>
    </location>
</feature>
<dbReference type="InterPro" id="IPR003675">
    <property type="entry name" value="Rce1/LyrA-like_dom"/>
</dbReference>
<feature type="transmembrane region" description="Helical" evidence="1">
    <location>
        <begin position="176"/>
        <end position="194"/>
    </location>
</feature>
<evidence type="ECO:0000256" key="1">
    <source>
        <dbReference type="SAM" id="Phobius"/>
    </source>
</evidence>
<comment type="caution">
    <text evidence="3">The sequence shown here is derived from an EMBL/GenBank/DDBJ whole genome shotgun (WGS) entry which is preliminary data.</text>
</comment>
<gene>
    <name evidence="3" type="ORF">DUE52_10550</name>
</gene>
<sequence length="318" mass="35178">MEDFRLTPSSNPPLHPFRSLLVLLGFVLLGMSLGGLLAGVFLTAWASASGNTSITDITGILTNPADYPGSWHLLMLIQAVSHLCSFLLPCVLYLRWIERKSWAEFNARPLTAVQSVGLVALLTITFMPLNGLIIEWNQNIDFPDSLAGLEAWMKQKEDQISGLTTFLTDFSSPLDLVIALVVIGIIPGIGEEVLFRGMLQRKLAQWTGNVHVAIWVSALIFSAIHVQFYGFVPRALLGALFGYVYIWSGNIWVPILAHAVNNGFTVLMVWLYHRQMISVDIENTNSVPLTGALISLLLTIGFLTFFRKTNQSSSQPYV</sequence>
<dbReference type="GO" id="GO:0004175">
    <property type="term" value="F:endopeptidase activity"/>
    <property type="evidence" value="ECO:0007669"/>
    <property type="project" value="UniProtKB-ARBA"/>
</dbReference>
<reference evidence="3 4" key="1">
    <citation type="submission" date="2018-07" db="EMBL/GenBank/DDBJ databases">
        <title>Genome analysis of Larkinella rosea.</title>
        <authorList>
            <person name="Zhou Z."/>
            <person name="Wang G."/>
        </authorList>
    </citation>
    <scope>NUCLEOTIDE SEQUENCE [LARGE SCALE GENOMIC DNA]</scope>
    <source>
        <strain evidence="4">zzj9</strain>
    </source>
</reference>
<dbReference type="PANTHER" id="PTHR43592">
    <property type="entry name" value="CAAX AMINO TERMINAL PROTEASE"/>
    <property type="match status" value="1"/>
</dbReference>
<proteinExistence type="predicted"/>
<name>A0A368JUA9_9BACT</name>
<evidence type="ECO:0000313" key="3">
    <source>
        <dbReference type="EMBL" id="RCR69771.1"/>
    </source>
</evidence>
<feature type="transmembrane region" description="Helical" evidence="1">
    <location>
        <begin position="285"/>
        <end position="306"/>
    </location>
</feature>
<protein>
    <submittedName>
        <fullName evidence="3">CPBP family intramembrane metalloprotease</fullName>
    </submittedName>
</protein>
<keyword evidence="1" id="KW-0812">Transmembrane</keyword>
<accession>A0A368JUA9</accession>
<feature type="transmembrane region" description="Helical" evidence="1">
    <location>
        <begin position="115"/>
        <end position="134"/>
    </location>
</feature>
<organism evidence="3 4">
    <name type="scientific">Larkinella punicea</name>
    <dbReference type="NCBI Taxonomy" id="2315727"/>
    <lineage>
        <taxon>Bacteria</taxon>
        <taxon>Pseudomonadati</taxon>
        <taxon>Bacteroidota</taxon>
        <taxon>Cytophagia</taxon>
        <taxon>Cytophagales</taxon>
        <taxon>Spirosomataceae</taxon>
        <taxon>Larkinella</taxon>
    </lineage>
</organism>
<keyword evidence="1" id="KW-0472">Membrane</keyword>
<dbReference type="GO" id="GO:0008237">
    <property type="term" value="F:metallopeptidase activity"/>
    <property type="evidence" value="ECO:0007669"/>
    <property type="project" value="UniProtKB-KW"/>
</dbReference>
<keyword evidence="4" id="KW-1185">Reference proteome</keyword>